<dbReference type="AlphaFoldDB" id="A0A8I1AAS3"/>
<protein>
    <submittedName>
        <fullName evidence="1">Uncharacterized protein</fullName>
    </submittedName>
</protein>
<organism evidence="1 2">
    <name type="scientific">Acinetobacter bereziniae</name>
    <name type="common">Acinetobacter genomosp. 10</name>
    <dbReference type="NCBI Taxonomy" id="106648"/>
    <lineage>
        <taxon>Bacteria</taxon>
        <taxon>Pseudomonadati</taxon>
        <taxon>Pseudomonadota</taxon>
        <taxon>Gammaproteobacteria</taxon>
        <taxon>Moraxellales</taxon>
        <taxon>Moraxellaceae</taxon>
        <taxon>Acinetobacter</taxon>
    </lineage>
</organism>
<accession>A0A8I1AAS3</accession>
<dbReference type="Proteomes" id="UP000644140">
    <property type="component" value="Chromosome"/>
</dbReference>
<dbReference type="KEGG" id="aber:BSR55_15445"/>
<name>A0A8I1AAS3_ACIBZ</name>
<dbReference type="EMBL" id="CP092085">
    <property type="protein sequence ID" value="UUN99055.1"/>
    <property type="molecule type" value="Genomic_DNA"/>
</dbReference>
<dbReference type="RefSeq" id="WP_046761590.1">
    <property type="nucleotide sequence ID" value="NZ_CP018259.1"/>
</dbReference>
<reference evidence="1" key="1">
    <citation type="submission" date="2022-02" db="EMBL/GenBank/DDBJ databases">
        <title>Characterization of Tn125 harboring carbapenem-resistant Acinetobacter bereziniae clinical isolates.</title>
        <authorList>
            <person name="Wong N.-K."/>
            <person name="Pan Q."/>
        </authorList>
    </citation>
    <scope>NUCLEOTIDE SEQUENCE</scope>
    <source>
        <strain evidence="1">GD03393</strain>
    </source>
</reference>
<evidence type="ECO:0000313" key="1">
    <source>
        <dbReference type="EMBL" id="UUN99055.1"/>
    </source>
</evidence>
<sequence>MRFFCKFYFILIILFGLNSQLYALDQVIVMPESAAIENLEGQQNAQESDIELEQETLFHIENPENSLSYLDEITDQNEDFLQQSEIQKKLAEEHEQQLADYSILSNQFYENDRIRIFNYTAYNVQQLKTSLINPNSNSASVNELYLSFGYGIEFKINALNRVGYEYISSFPYDRGQLIRLFWIHTLTY</sequence>
<proteinExistence type="predicted"/>
<gene>
    <name evidence="1" type="ORF">I9054_006280</name>
</gene>
<evidence type="ECO:0000313" key="2">
    <source>
        <dbReference type="Proteomes" id="UP000644140"/>
    </source>
</evidence>